<comment type="caution">
    <text evidence="2">The sequence shown here is derived from an EMBL/GenBank/DDBJ whole genome shotgun (WGS) entry which is preliminary data.</text>
</comment>
<evidence type="ECO:0000256" key="1">
    <source>
        <dbReference type="SAM" id="Phobius"/>
    </source>
</evidence>
<dbReference type="RefSeq" id="WP_344303903.1">
    <property type="nucleotide sequence ID" value="NZ_BAAAQQ010000011.1"/>
</dbReference>
<gene>
    <name evidence="2" type="ORF">GCM10009843_23440</name>
</gene>
<feature type="transmembrane region" description="Helical" evidence="1">
    <location>
        <begin position="6"/>
        <end position="25"/>
    </location>
</feature>
<proteinExistence type="predicted"/>
<accession>A0ABP5K6N5</accession>
<feature type="transmembrane region" description="Helical" evidence="1">
    <location>
        <begin position="65"/>
        <end position="84"/>
    </location>
</feature>
<keyword evidence="1" id="KW-0472">Membrane</keyword>
<sequence length="102" mass="10514">MAYAHVLLSIVLYPVTGVAVAMLALTQLVAWQGWRKVAALPGLAFGVLHTVSVPLTLLLPDTEVSAVFAAAAISSAAWALLTGWTGAPRPARVATTPAPARV</sequence>
<evidence type="ECO:0000313" key="2">
    <source>
        <dbReference type="EMBL" id="GAA2125584.1"/>
    </source>
</evidence>
<reference evidence="3" key="1">
    <citation type="journal article" date="2019" name="Int. J. Syst. Evol. Microbiol.">
        <title>The Global Catalogue of Microorganisms (GCM) 10K type strain sequencing project: providing services to taxonomists for standard genome sequencing and annotation.</title>
        <authorList>
            <consortium name="The Broad Institute Genomics Platform"/>
            <consortium name="The Broad Institute Genome Sequencing Center for Infectious Disease"/>
            <person name="Wu L."/>
            <person name="Ma J."/>
        </authorList>
    </citation>
    <scope>NUCLEOTIDE SEQUENCE [LARGE SCALE GENOMIC DNA]</scope>
    <source>
        <strain evidence="3">JCM 16021</strain>
    </source>
</reference>
<keyword evidence="1" id="KW-0812">Transmembrane</keyword>
<keyword evidence="3" id="KW-1185">Reference proteome</keyword>
<evidence type="ECO:0000313" key="3">
    <source>
        <dbReference type="Proteomes" id="UP001500575"/>
    </source>
</evidence>
<name>A0ABP5K6N5_9ACTN</name>
<dbReference type="Proteomes" id="UP001500575">
    <property type="component" value="Unassembled WGS sequence"/>
</dbReference>
<feature type="transmembrane region" description="Helical" evidence="1">
    <location>
        <begin position="37"/>
        <end position="59"/>
    </location>
</feature>
<organism evidence="2 3">
    <name type="scientific">Nocardioides bigeumensis</name>
    <dbReference type="NCBI Taxonomy" id="433657"/>
    <lineage>
        <taxon>Bacteria</taxon>
        <taxon>Bacillati</taxon>
        <taxon>Actinomycetota</taxon>
        <taxon>Actinomycetes</taxon>
        <taxon>Propionibacteriales</taxon>
        <taxon>Nocardioidaceae</taxon>
        <taxon>Nocardioides</taxon>
    </lineage>
</organism>
<keyword evidence="1" id="KW-1133">Transmembrane helix</keyword>
<dbReference type="EMBL" id="BAAAQQ010000011">
    <property type="protein sequence ID" value="GAA2125584.1"/>
    <property type="molecule type" value="Genomic_DNA"/>
</dbReference>
<protein>
    <submittedName>
        <fullName evidence="2">Uncharacterized protein</fullName>
    </submittedName>
</protein>